<name>A0A3N1P5L6_9GAMM</name>
<dbReference type="EMBL" id="RJUL01000011">
    <property type="protein sequence ID" value="ROQ22000.1"/>
    <property type="molecule type" value="Genomic_DNA"/>
</dbReference>
<feature type="domain" description="HTH tetR-type" evidence="3">
    <location>
        <begin position="1"/>
        <end position="61"/>
    </location>
</feature>
<dbReference type="Pfam" id="PF13972">
    <property type="entry name" value="TetR"/>
    <property type="match status" value="1"/>
</dbReference>
<dbReference type="GO" id="GO:0003677">
    <property type="term" value="F:DNA binding"/>
    <property type="evidence" value="ECO:0007669"/>
    <property type="project" value="UniProtKB-UniRule"/>
</dbReference>
<dbReference type="OrthoDB" id="8770705at2"/>
<dbReference type="Pfam" id="PF00440">
    <property type="entry name" value="TetR_N"/>
    <property type="match status" value="1"/>
</dbReference>
<dbReference type="AlphaFoldDB" id="A0A3N1P5L6"/>
<evidence type="ECO:0000259" key="3">
    <source>
        <dbReference type="PROSITE" id="PS50977"/>
    </source>
</evidence>
<feature type="DNA-binding region" description="H-T-H motif" evidence="2">
    <location>
        <begin position="24"/>
        <end position="43"/>
    </location>
</feature>
<keyword evidence="1 2" id="KW-0238">DNA-binding</keyword>
<evidence type="ECO:0000313" key="5">
    <source>
        <dbReference type="Proteomes" id="UP000268033"/>
    </source>
</evidence>
<dbReference type="InterPro" id="IPR025722">
    <property type="entry name" value="TetR"/>
</dbReference>
<dbReference type="SUPFAM" id="SSF46689">
    <property type="entry name" value="Homeodomain-like"/>
    <property type="match status" value="1"/>
</dbReference>
<dbReference type="InterPro" id="IPR001647">
    <property type="entry name" value="HTH_TetR"/>
</dbReference>
<dbReference type="InterPro" id="IPR050624">
    <property type="entry name" value="HTH-type_Tx_Regulator"/>
</dbReference>
<keyword evidence="5" id="KW-1185">Reference proteome</keyword>
<reference evidence="4 5" key="1">
    <citation type="submission" date="2018-11" db="EMBL/GenBank/DDBJ databases">
        <title>Genomic Encyclopedia of Type Strains, Phase IV (KMG-IV): sequencing the most valuable type-strain genomes for metagenomic binning, comparative biology and taxonomic classification.</title>
        <authorList>
            <person name="Goeker M."/>
        </authorList>
    </citation>
    <scope>NUCLEOTIDE SEQUENCE [LARGE SCALE GENOMIC DNA]</scope>
    <source>
        <strain evidence="4 5">DSM 21945</strain>
    </source>
</reference>
<dbReference type="PRINTS" id="PR00455">
    <property type="entry name" value="HTHTETR"/>
</dbReference>
<dbReference type="STRING" id="584787.GCA_001247655_03411"/>
<dbReference type="PROSITE" id="PS50977">
    <property type="entry name" value="HTH_TETR_2"/>
    <property type="match status" value="1"/>
</dbReference>
<dbReference type="Proteomes" id="UP000268033">
    <property type="component" value="Unassembled WGS sequence"/>
</dbReference>
<dbReference type="PANTHER" id="PTHR43479:SF12">
    <property type="entry name" value="TRANSCRIPTIONAL REGULATORY PROTEIN"/>
    <property type="match status" value="1"/>
</dbReference>
<comment type="caution">
    <text evidence="4">The sequence shown here is derived from an EMBL/GenBank/DDBJ whole genome shotgun (WGS) entry which is preliminary data.</text>
</comment>
<dbReference type="InterPro" id="IPR009057">
    <property type="entry name" value="Homeodomain-like_sf"/>
</dbReference>
<evidence type="ECO:0000313" key="4">
    <source>
        <dbReference type="EMBL" id="ROQ22000.1"/>
    </source>
</evidence>
<dbReference type="RefSeq" id="WP_050658887.1">
    <property type="nucleotide sequence ID" value="NZ_JBLXAC010000013.1"/>
</dbReference>
<sequence>MKTRDKILKASLALFNEKGERNVTTNHIAAHLGISPGNLYYHFRNKEDIVHAIFGEYVRHLETAFTPKENGPTLDVLMSYLDGVFYTMWEFRFFYASLPDILARNPALHQEYFLVQTQLADRVVAILHTLKAEGILAIDEADLPDLAHTVKIMVTFWISYQTTQAVDAAITRPVIYQGVLKVLFLIRPYLAPDARDTIARLEDHYRRLALRTR</sequence>
<organism evidence="4 5">
    <name type="scientific">Gallaecimonas pentaromativorans</name>
    <dbReference type="NCBI Taxonomy" id="584787"/>
    <lineage>
        <taxon>Bacteria</taxon>
        <taxon>Pseudomonadati</taxon>
        <taxon>Pseudomonadota</taxon>
        <taxon>Gammaproteobacteria</taxon>
        <taxon>Enterobacterales</taxon>
        <taxon>Gallaecimonadaceae</taxon>
        <taxon>Gallaecimonas</taxon>
    </lineage>
</organism>
<evidence type="ECO:0000256" key="2">
    <source>
        <dbReference type="PROSITE-ProRule" id="PRU00335"/>
    </source>
</evidence>
<dbReference type="Gene3D" id="1.10.357.10">
    <property type="entry name" value="Tetracycline Repressor, domain 2"/>
    <property type="match status" value="1"/>
</dbReference>
<protein>
    <submittedName>
        <fullName evidence="4">TetR family transcriptional regulator</fullName>
    </submittedName>
</protein>
<accession>A0A3N1P5L6</accession>
<proteinExistence type="predicted"/>
<evidence type="ECO:0000256" key="1">
    <source>
        <dbReference type="ARBA" id="ARBA00023125"/>
    </source>
</evidence>
<dbReference type="PANTHER" id="PTHR43479">
    <property type="entry name" value="ACREF/ENVCD OPERON REPRESSOR-RELATED"/>
    <property type="match status" value="1"/>
</dbReference>
<gene>
    <name evidence="4" type="ORF">EDC28_111102</name>
</gene>